<feature type="compositionally biased region" description="Acidic residues" evidence="1">
    <location>
        <begin position="172"/>
        <end position="185"/>
    </location>
</feature>
<feature type="compositionally biased region" description="Low complexity" evidence="1">
    <location>
        <begin position="452"/>
        <end position="463"/>
    </location>
</feature>
<keyword evidence="2" id="KW-0812">Transmembrane</keyword>
<feature type="region of interest" description="Disordered" evidence="1">
    <location>
        <begin position="16"/>
        <end position="39"/>
    </location>
</feature>
<dbReference type="GeneID" id="117235126"/>
<name>A0A6J3KHZ7_9HYME</name>
<feature type="compositionally biased region" description="Low complexity" evidence="1">
    <location>
        <begin position="652"/>
        <end position="677"/>
    </location>
</feature>
<feature type="region of interest" description="Disordered" evidence="1">
    <location>
        <begin position="406"/>
        <end position="425"/>
    </location>
</feature>
<evidence type="ECO:0000256" key="2">
    <source>
        <dbReference type="SAM" id="Phobius"/>
    </source>
</evidence>
<feature type="transmembrane region" description="Helical" evidence="2">
    <location>
        <begin position="52"/>
        <end position="77"/>
    </location>
</feature>
<evidence type="ECO:0000313" key="3">
    <source>
        <dbReference type="Proteomes" id="UP000504631"/>
    </source>
</evidence>
<protein>
    <submittedName>
        <fullName evidence="4">Uncharacterized protein</fullName>
    </submittedName>
</protein>
<feature type="compositionally biased region" description="Pro residues" evidence="1">
    <location>
        <begin position="464"/>
        <end position="474"/>
    </location>
</feature>
<feature type="region of interest" description="Disordered" evidence="1">
    <location>
        <begin position="127"/>
        <end position="187"/>
    </location>
</feature>
<evidence type="ECO:0000256" key="1">
    <source>
        <dbReference type="SAM" id="MobiDB-lite"/>
    </source>
</evidence>
<dbReference type="Proteomes" id="UP000504631">
    <property type="component" value="Unplaced"/>
</dbReference>
<feature type="region of interest" description="Disordered" evidence="1">
    <location>
        <begin position="562"/>
        <end position="591"/>
    </location>
</feature>
<gene>
    <name evidence="4" type="primary">LOC117235126</name>
</gene>
<organism evidence="3 4">
    <name type="scientific">Bombus vosnesenskii</name>
    <dbReference type="NCBI Taxonomy" id="207650"/>
    <lineage>
        <taxon>Eukaryota</taxon>
        <taxon>Metazoa</taxon>
        <taxon>Ecdysozoa</taxon>
        <taxon>Arthropoda</taxon>
        <taxon>Hexapoda</taxon>
        <taxon>Insecta</taxon>
        <taxon>Pterygota</taxon>
        <taxon>Neoptera</taxon>
        <taxon>Endopterygota</taxon>
        <taxon>Hymenoptera</taxon>
        <taxon>Apocrita</taxon>
        <taxon>Aculeata</taxon>
        <taxon>Apoidea</taxon>
        <taxon>Anthophila</taxon>
        <taxon>Apidae</taxon>
        <taxon>Bombus</taxon>
        <taxon>Pyrobombus</taxon>
    </lineage>
</organism>
<dbReference type="KEGG" id="bvk:117235126"/>
<proteinExistence type="predicted"/>
<dbReference type="RefSeq" id="XP_033352758.1">
    <property type="nucleotide sequence ID" value="XM_033496867.1"/>
</dbReference>
<keyword evidence="3" id="KW-1185">Reference proteome</keyword>
<feature type="region of interest" description="Disordered" evidence="1">
    <location>
        <begin position="441"/>
        <end position="478"/>
    </location>
</feature>
<reference evidence="4" key="1">
    <citation type="submission" date="2025-08" db="UniProtKB">
        <authorList>
            <consortium name="RefSeq"/>
        </authorList>
    </citation>
    <scope>IDENTIFICATION</scope>
    <source>
        <tissue evidence="4">Muscle</tissue>
    </source>
</reference>
<accession>A0A6J3KHZ7</accession>
<keyword evidence="2" id="KW-1133">Transmembrane helix</keyword>
<dbReference type="AlphaFoldDB" id="A0A6J3KHZ7"/>
<feature type="compositionally biased region" description="Basic and acidic residues" evidence="1">
    <location>
        <begin position="142"/>
        <end position="171"/>
    </location>
</feature>
<sequence length="717" mass="81393">MEKEQPDSLATVAVVSEKMPHPPHSNYAPSEVYSTTEPPPAYMRPKSTAVQITRIAAVTLVTMSVILGSFILAASWVQARASCTPESIAAMQAELRLQQQQQQPSSITYQQGEFLKHLQPEALVQDTSDMKEVQQSLAEQTPSKKEVEPDTKDVKVHKEDENNSKSDNESGDHDDDDDDYDDDEFPPVHIKLPLQFDFDEIAGTLIQEARSRVSCVVERRRADQVMDGANNNNVDNSTDSRYQRLSGERVAILCESGNPHQEQQDQEMLTPIIIPLGTVQVPLQSQEPNPGYHQYQVHTQYQVPDMQQLPLSDPRGLNHIPPGIVPPELRNIPQVTMEMRPPRMGPQTPMMGPQNPAMGPQVEVRRIPIELRHFSANPMRGMRPPMPQEPQQVPVMYQQVEQTGTYGQEQGPAMMPPPAPQPEAQVHEQRIIPHVLIPQTEQHPSQMPPQVQPQVQPQMQPQPQAQPQPQPQPQPQITERQRSPFQGIPFEIRRIIQQVPLEIKNIIQHITGEARPIPVQIPEGARRENVQEFKPFPEGAQPIPLGLPLPLEVRNLLEHGNIEGRQRPDGSNEQQEAKPFPGPEDDSEEERNFPVPAEIRNIIHQVVEGNAFPVSRFTLPLRPVESLEIPVEARAEVSDNQSSEQESEQRQQEQQQTTHMMMQQQQQQQQQVQQQQQEQEEESRPHYVQPRSVRSIPEAFTHRREKRVRRCACDCAC</sequence>
<evidence type="ECO:0000313" key="4">
    <source>
        <dbReference type="RefSeq" id="XP_033352758.1"/>
    </source>
</evidence>
<keyword evidence="2" id="KW-0472">Membrane</keyword>
<feature type="region of interest" description="Disordered" evidence="1">
    <location>
        <begin position="634"/>
        <end position="700"/>
    </location>
</feature>